<dbReference type="PROSITE" id="PS51123">
    <property type="entry name" value="OMPA_2"/>
    <property type="match status" value="1"/>
</dbReference>
<keyword evidence="3" id="KW-0813">Transport</keyword>
<dbReference type="InterPro" id="IPR010130">
    <property type="entry name" value="T1SS_OMP_TolC"/>
</dbReference>
<dbReference type="AlphaFoldDB" id="A0A2N7TXL9"/>
<dbReference type="SUPFAM" id="SSF103088">
    <property type="entry name" value="OmpA-like"/>
    <property type="match status" value="1"/>
</dbReference>
<dbReference type="GO" id="GO:0015288">
    <property type="term" value="F:porin activity"/>
    <property type="evidence" value="ECO:0007669"/>
    <property type="project" value="TreeGrafter"/>
</dbReference>
<dbReference type="InterPro" id="IPR036737">
    <property type="entry name" value="OmpA-like_sf"/>
</dbReference>
<feature type="region of interest" description="Disordered" evidence="9">
    <location>
        <begin position="576"/>
        <end position="599"/>
    </location>
</feature>
<dbReference type="Proteomes" id="UP000235803">
    <property type="component" value="Unassembled WGS sequence"/>
</dbReference>
<dbReference type="Gene3D" id="1.20.1600.10">
    <property type="entry name" value="Outer membrane efflux proteins (OEP)"/>
    <property type="match status" value="1"/>
</dbReference>
<dbReference type="RefSeq" id="WP_102655017.1">
    <property type="nucleotide sequence ID" value="NZ_PNRF01000040.1"/>
</dbReference>
<evidence type="ECO:0000259" key="10">
    <source>
        <dbReference type="PROSITE" id="PS51123"/>
    </source>
</evidence>
<evidence type="ECO:0000256" key="8">
    <source>
        <dbReference type="PROSITE-ProRule" id="PRU00473"/>
    </source>
</evidence>
<dbReference type="SUPFAM" id="SSF56954">
    <property type="entry name" value="Outer membrane efflux proteins (OEP)"/>
    <property type="match status" value="1"/>
</dbReference>
<dbReference type="InterPro" id="IPR051906">
    <property type="entry name" value="TolC-like"/>
</dbReference>
<dbReference type="Pfam" id="PF02321">
    <property type="entry name" value="OEP"/>
    <property type="match status" value="2"/>
</dbReference>
<evidence type="ECO:0000256" key="6">
    <source>
        <dbReference type="ARBA" id="ARBA00023136"/>
    </source>
</evidence>
<evidence type="ECO:0000256" key="9">
    <source>
        <dbReference type="SAM" id="MobiDB-lite"/>
    </source>
</evidence>
<evidence type="ECO:0000256" key="1">
    <source>
        <dbReference type="ARBA" id="ARBA00004442"/>
    </source>
</evidence>
<dbReference type="PANTHER" id="PTHR30026">
    <property type="entry name" value="OUTER MEMBRANE PROTEIN TOLC"/>
    <property type="match status" value="1"/>
</dbReference>
<dbReference type="InterPro" id="IPR007730">
    <property type="entry name" value="SPOR-like_dom"/>
</dbReference>
<evidence type="ECO:0000256" key="7">
    <source>
        <dbReference type="ARBA" id="ARBA00023237"/>
    </source>
</evidence>
<evidence type="ECO:0000313" key="12">
    <source>
        <dbReference type="EMBL" id="PMR72933.1"/>
    </source>
</evidence>
<dbReference type="InterPro" id="IPR006664">
    <property type="entry name" value="OMP_bac"/>
</dbReference>
<proteinExistence type="inferred from homology"/>
<gene>
    <name evidence="12" type="ORF">C1H69_19270</name>
</gene>
<dbReference type="PROSITE" id="PS01068">
    <property type="entry name" value="OMPA_1"/>
    <property type="match status" value="1"/>
</dbReference>
<dbReference type="GO" id="GO:0009279">
    <property type="term" value="C:cell outer membrane"/>
    <property type="evidence" value="ECO:0007669"/>
    <property type="project" value="UniProtKB-SubCell"/>
</dbReference>
<dbReference type="PRINTS" id="PR01023">
    <property type="entry name" value="NAFLGMOTY"/>
</dbReference>
<keyword evidence="6 8" id="KW-0472">Membrane</keyword>
<sequence length="709" mass="76735">MTSVTDLSRVQHFAKAIVVGSSLTLLPIAAAVAQSLPAGLASPGSADLQSVIQQALISNPEVQAAWNGLNAAGHDVGVARGNYLPSLDVAAGIGREDTEGDGRGSYDTDFAELTLSQMIYDGFATRSEVERLDRAKLVRYYELLGASENVALEAARAYLDVNRYRELVRLAQGNYADHQRVYDQVEDRVSSGAGRGVDLQQITGRLALAESNLMTEASNLHDVTARYQRIVGSLPAENLAPAPRLDDRLPPSVAEAVNMAFEGNPDFHAAIENIEASRAEQAGARAGFQPRLDLRGRTGTNNESGIAGRRDQHSIELVASMNLYRGGSDLASFRAASDRVEQSINLREKVCTDIRQTTQIAYNDTQRLREQMQYLNEHRQSIDRVRGAYQQQFDIGERTLLDVLDSENEYFEASRAYVNAEYDAVLADARTLAAMGQFMQVLGVARDDMPSLAEMGSDGVALDPSVICPEQGPAGFTLEDFTGGINAPAPTRAPDVTLSADALFAVGSAELGVASRQELDDLAAQIRQRDDLARVFIAGHADSTGTDAINDPLSQRRADSVADYLASQGVPRDLIETRGYGSHRPIAANDTAQGRQQNRRVEVTLETRQESAGHFSLPEAEPNDVVALPQPEAEPNDVAVFLQVAALSQEESAAGLRDELSKVLDRPATLASGAGLHRVRLGPLEPRELSELQSRLDQMGYHDTYVVRG</sequence>
<evidence type="ECO:0000259" key="11">
    <source>
        <dbReference type="PROSITE" id="PS51724"/>
    </source>
</evidence>
<name>A0A2N7TXL9_9GAMM</name>
<dbReference type="Pfam" id="PF05036">
    <property type="entry name" value="SPOR"/>
    <property type="match status" value="1"/>
</dbReference>
<dbReference type="InterPro" id="IPR006690">
    <property type="entry name" value="OMPA-like_CS"/>
</dbReference>
<dbReference type="InterPro" id="IPR036680">
    <property type="entry name" value="SPOR-like_sf"/>
</dbReference>
<dbReference type="PRINTS" id="PR01021">
    <property type="entry name" value="OMPADOMAIN"/>
</dbReference>
<evidence type="ECO:0000256" key="5">
    <source>
        <dbReference type="ARBA" id="ARBA00022692"/>
    </source>
</evidence>
<dbReference type="GO" id="GO:0015562">
    <property type="term" value="F:efflux transmembrane transporter activity"/>
    <property type="evidence" value="ECO:0007669"/>
    <property type="project" value="InterPro"/>
</dbReference>
<dbReference type="GO" id="GO:0042834">
    <property type="term" value="F:peptidoglycan binding"/>
    <property type="evidence" value="ECO:0007669"/>
    <property type="project" value="InterPro"/>
</dbReference>
<dbReference type="OrthoDB" id="9814637at2"/>
<dbReference type="NCBIfam" id="TIGR01844">
    <property type="entry name" value="type_I_sec_TolC"/>
    <property type="match status" value="1"/>
</dbReference>
<evidence type="ECO:0000256" key="4">
    <source>
        <dbReference type="ARBA" id="ARBA00022452"/>
    </source>
</evidence>
<comment type="caution">
    <text evidence="12">The sequence shown here is derived from an EMBL/GenBank/DDBJ whole genome shotgun (WGS) entry which is preliminary data.</text>
</comment>
<evidence type="ECO:0000313" key="13">
    <source>
        <dbReference type="Proteomes" id="UP000235803"/>
    </source>
</evidence>
<accession>A0A2N7TXL9</accession>
<feature type="domain" description="SPOR" evidence="11">
    <location>
        <begin position="634"/>
        <end position="709"/>
    </location>
</feature>
<organism evidence="12 13">
    <name type="scientific">Billgrantia endophytica</name>
    <dbReference type="NCBI Taxonomy" id="2033802"/>
    <lineage>
        <taxon>Bacteria</taxon>
        <taxon>Pseudomonadati</taxon>
        <taxon>Pseudomonadota</taxon>
        <taxon>Gammaproteobacteria</taxon>
        <taxon>Oceanospirillales</taxon>
        <taxon>Halomonadaceae</taxon>
        <taxon>Billgrantia</taxon>
    </lineage>
</organism>
<comment type="subcellular location">
    <subcellularLocation>
        <location evidence="1">Cell outer membrane</location>
    </subcellularLocation>
</comment>
<keyword evidence="7" id="KW-0998">Cell outer membrane</keyword>
<keyword evidence="5" id="KW-0812">Transmembrane</keyword>
<dbReference type="GO" id="GO:1990281">
    <property type="term" value="C:efflux pump complex"/>
    <property type="evidence" value="ECO:0007669"/>
    <property type="project" value="TreeGrafter"/>
</dbReference>
<dbReference type="InterPro" id="IPR003423">
    <property type="entry name" value="OMP_efflux"/>
</dbReference>
<reference evidence="12 13" key="1">
    <citation type="submission" date="2018-01" db="EMBL/GenBank/DDBJ databases">
        <title>Halomonas endophytica sp. nov., isolated from storage liquid in the stems of Populus euphratica.</title>
        <authorList>
            <person name="Chen C."/>
        </authorList>
    </citation>
    <scope>NUCLEOTIDE SEQUENCE [LARGE SCALE GENOMIC DNA]</scope>
    <source>
        <strain evidence="12 13">MC28</strain>
    </source>
</reference>
<dbReference type="PANTHER" id="PTHR30026:SF22">
    <property type="entry name" value="OUTER MEMBRANE EFFLUX PROTEIN"/>
    <property type="match status" value="1"/>
</dbReference>
<dbReference type="SUPFAM" id="SSF110997">
    <property type="entry name" value="Sporulation related repeat"/>
    <property type="match status" value="1"/>
</dbReference>
<dbReference type="Gene3D" id="3.30.1330.60">
    <property type="entry name" value="OmpA-like domain"/>
    <property type="match status" value="1"/>
</dbReference>
<feature type="domain" description="OmpA-like" evidence="10">
    <location>
        <begin position="491"/>
        <end position="609"/>
    </location>
</feature>
<evidence type="ECO:0000256" key="2">
    <source>
        <dbReference type="ARBA" id="ARBA00007613"/>
    </source>
</evidence>
<comment type="similarity">
    <text evidence="2">Belongs to the outer membrane factor (OMF) (TC 1.B.17) family.</text>
</comment>
<dbReference type="InterPro" id="IPR006665">
    <property type="entry name" value="OmpA-like"/>
</dbReference>
<dbReference type="Pfam" id="PF00691">
    <property type="entry name" value="OmpA"/>
    <property type="match status" value="1"/>
</dbReference>
<evidence type="ECO:0000256" key="3">
    <source>
        <dbReference type="ARBA" id="ARBA00022448"/>
    </source>
</evidence>
<protein>
    <submittedName>
        <fullName evidence="12">Agglutination protein</fullName>
    </submittedName>
</protein>
<keyword evidence="4" id="KW-1134">Transmembrane beta strand</keyword>
<keyword evidence="13" id="KW-1185">Reference proteome</keyword>
<dbReference type="PROSITE" id="PS51724">
    <property type="entry name" value="SPOR"/>
    <property type="match status" value="1"/>
</dbReference>
<dbReference type="Gene3D" id="3.30.70.1070">
    <property type="entry name" value="Sporulation related repeat"/>
    <property type="match status" value="1"/>
</dbReference>
<dbReference type="EMBL" id="PNRF01000040">
    <property type="protein sequence ID" value="PMR72933.1"/>
    <property type="molecule type" value="Genomic_DNA"/>
</dbReference>
<dbReference type="CDD" id="cd07185">
    <property type="entry name" value="OmpA_C-like"/>
    <property type="match status" value="1"/>
</dbReference>